<evidence type="ECO:0000256" key="1">
    <source>
        <dbReference type="SAM" id="Phobius"/>
    </source>
</evidence>
<keyword evidence="1" id="KW-1133">Transmembrane helix</keyword>
<accession>A0A1L9R7F7</accession>
<dbReference type="STRING" id="1073089.A0A1L9R7F7"/>
<organism evidence="2 3">
    <name type="scientific">Aspergillus wentii DTO 134E9</name>
    <dbReference type="NCBI Taxonomy" id="1073089"/>
    <lineage>
        <taxon>Eukaryota</taxon>
        <taxon>Fungi</taxon>
        <taxon>Dikarya</taxon>
        <taxon>Ascomycota</taxon>
        <taxon>Pezizomycotina</taxon>
        <taxon>Eurotiomycetes</taxon>
        <taxon>Eurotiomycetidae</taxon>
        <taxon>Eurotiales</taxon>
        <taxon>Aspergillaceae</taxon>
        <taxon>Aspergillus</taxon>
        <taxon>Aspergillus subgen. Cremei</taxon>
    </lineage>
</organism>
<dbReference type="RefSeq" id="XP_040684527.1">
    <property type="nucleotide sequence ID" value="XM_040839211.1"/>
</dbReference>
<keyword evidence="1" id="KW-0812">Transmembrane</keyword>
<evidence type="ECO:0000313" key="2">
    <source>
        <dbReference type="EMBL" id="OJJ30850.1"/>
    </source>
</evidence>
<keyword evidence="3" id="KW-1185">Reference proteome</keyword>
<dbReference type="OrthoDB" id="5376804at2759"/>
<feature type="transmembrane region" description="Helical" evidence="1">
    <location>
        <begin position="294"/>
        <end position="317"/>
    </location>
</feature>
<evidence type="ECO:0000313" key="3">
    <source>
        <dbReference type="Proteomes" id="UP000184383"/>
    </source>
</evidence>
<dbReference type="VEuPathDB" id="FungiDB:ASPWEDRAFT_71908"/>
<proteinExistence type="predicted"/>
<dbReference type="EMBL" id="KV878216">
    <property type="protein sequence ID" value="OJJ30850.1"/>
    <property type="molecule type" value="Genomic_DNA"/>
</dbReference>
<keyword evidence="1" id="KW-0472">Membrane</keyword>
<sequence>MQTAMLTGLVGINKPLEPICPTSNCDYPDLSTLGICSLCDDVTEKATQTCLPISSNSTLRVSSILGDLGGDDRHFASAHASCSYSSPSGLILDAPLFDTVTYGKELLQMVPQSFTSIARSNNHTISSVFMATYDSPLLYTPENLTAPEKRPKMTECSLYPCERLYTQNHVSTKSRALQVSKSQAMVNASISNNWIHLIPKNRVTFLPNSNYSIHWKTWDLLRKATSIFNTTLDQQPLEKEPGIRLGPIMYNSDNITESFAQMATSMTDNMRSGKGTIHVPGRAFLTETYIHVRWLWIMLPVTLIVLSILHLTVMAVMSRGQPVLWKSSILPVIMGRLETTPEHEIAHLRHMGEVQSISKNIKTVVRQEDRLVFSEED</sequence>
<protein>
    <submittedName>
        <fullName evidence="2">Uncharacterized protein</fullName>
    </submittedName>
</protein>
<dbReference type="PANTHER" id="PTHR35394:SF5">
    <property type="entry name" value="DUF3176 DOMAIN-CONTAINING PROTEIN"/>
    <property type="match status" value="1"/>
</dbReference>
<dbReference type="GeneID" id="63755059"/>
<reference evidence="3" key="1">
    <citation type="journal article" date="2017" name="Genome Biol.">
        <title>Comparative genomics reveals high biological diversity and specific adaptations in the industrially and medically important fungal genus Aspergillus.</title>
        <authorList>
            <person name="de Vries R.P."/>
            <person name="Riley R."/>
            <person name="Wiebenga A."/>
            <person name="Aguilar-Osorio G."/>
            <person name="Amillis S."/>
            <person name="Uchima C.A."/>
            <person name="Anderluh G."/>
            <person name="Asadollahi M."/>
            <person name="Askin M."/>
            <person name="Barry K."/>
            <person name="Battaglia E."/>
            <person name="Bayram O."/>
            <person name="Benocci T."/>
            <person name="Braus-Stromeyer S.A."/>
            <person name="Caldana C."/>
            <person name="Canovas D."/>
            <person name="Cerqueira G.C."/>
            <person name="Chen F."/>
            <person name="Chen W."/>
            <person name="Choi C."/>
            <person name="Clum A."/>
            <person name="Dos Santos R.A."/>
            <person name="Damasio A.R."/>
            <person name="Diallinas G."/>
            <person name="Emri T."/>
            <person name="Fekete E."/>
            <person name="Flipphi M."/>
            <person name="Freyberg S."/>
            <person name="Gallo A."/>
            <person name="Gournas C."/>
            <person name="Habgood R."/>
            <person name="Hainaut M."/>
            <person name="Harispe M.L."/>
            <person name="Henrissat B."/>
            <person name="Hilden K.S."/>
            <person name="Hope R."/>
            <person name="Hossain A."/>
            <person name="Karabika E."/>
            <person name="Karaffa L."/>
            <person name="Karanyi Z."/>
            <person name="Krasevec N."/>
            <person name="Kuo A."/>
            <person name="Kusch H."/>
            <person name="LaButti K."/>
            <person name="Lagendijk E.L."/>
            <person name="Lapidus A."/>
            <person name="Levasseur A."/>
            <person name="Lindquist E."/>
            <person name="Lipzen A."/>
            <person name="Logrieco A.F."/>
            <person name="MacCabe A."/>
            <person name="Maekelae M.R."/>
            <person name="Malavazi I."/>
            <person name="Melin P."/>
            <person name="Meyer V."/>
            <person name="Mielnichuk N."/>
            <person name="Miskei M."/>
            <person name="Molnar A.P."/>
            <person name="Mule G."/>
            <person name="Ngan C.Y."/>
            <person name="Orejas M."/>
            <person name="Orosz E."/>
            <person name="Ouedraogo J.P."/>
            <person name="Overkamp K.M."/>
            <person name="Park H.-S."/>
            <person name="Perrone G."/>
            <person name="Piumi F."/>
            <person name="Punt P.J."/>
            <person name="Ram A.F."/>
            <person name="Ramon A."/>
            <person name="Rauscher S."/>
            <person name="Record E."/>
            <person name="Riano-Pachon D.M."/>
            <person name="Robert V."/>
            <person name="Roehrig J."/>
            <person name="Ruller R."/>
            <person name="Salamov A."/>
            <person name="Salih N.S."/>
            <person name="Samson R.A."/>
            <person name="Sandor E."/>
            <person name="Sanguinetti M."/>
            <person name="Schuetze T."/>
            <person name="Sepcic K."/>
            <person name="Shelest E."/>
            <person name="Sherlock G."/>
            <person name="Sophianopoulou V."/>
            <person name="Squina F.M."/>
            <person name="Sun H."/>
            <person name="Susca A."/>
            <person name="Todd R.B."/>
            <person name="Tsang A."/>
            <person name="Unkles S.E."/>
            <person name="van de Wiele N."/>
            <person name="van Rossen-Uffink D."/>
            <person name="Oliveira J.V."/>
            <person name="Vesth T.C."/>
            <person name="Visser J."/>
            <person name="Yu J.-H."/>
            <person name="Zhou M."/>
            <person name="Andersen M.R."/>
            <person name="Archer D.B."/>
            <person name="Baker S.E."/>
            <person name="Benoit I."/>
            <person name="Brakhage A.A."/>
            <person name="Braus G.H."/>
            <person name="Fischer R."/>
            <person name="Frisvad J.C."/>
            <person name="Goldman G.H."/>
            <person name="Houbraken J."/>
            <person name="Oakley B."/>
            <person name="Pocsi I."/>
            <person name="Scazzocchio C."/>
            <person name="Seiboth B."/>
            <person name="vanKuyk P.A."/>
            <person name="Wortman J."/>
            <person name="Dyer P.S."/>
            <person name="Grigoriev I.V."/>
        </authorList>
    </citation>
    <scope>NUCLEOTIDE SEQUENCE [LARGE SCALE GENOMIC DNA]</scope>
    <source>
        <strain evidence="3">DTO 134E9</strain>
    </source>
</reference>
<dbReference type="AlphaFoldDB" id="A0A1L9R7F7"/>
<dbReference type="Proteomes" id="UP000184383">
    <property type="component" value="Unassembled WGS sequence"/>
</dbReference>
<name>A0A1L9R7F7_ASPWE</name>
<dbReference type="PANTHER" id="PTHR35394">
    <property type="entry name" value="DUF3176 DOMAIN-CONTAINING PROTEIN"/>
    <property type="match status" value="1"/>
</dbReference>
<gene>
    <name evidence="2" type="ORF">ASPWEDRAFT_71908</name>
</gene>